<feature type="transmembrane region" description="Helical" evidence="10">
    <location>
        <begin position="289"/>
        <end position="311"/>
    </location>
</feature>
<protein>
    <submittedName>
        <fullName evidence="11">2-keto-3-deoxygluconate permease</fullName>
    </submittedName>
</protein>
<evidence type="ECO:0000256" key="6">
    <source>
        <dbReference type="ARBA" id="ARBA00022847"/>
    </source>
</evidence>
<keyword evidence="3" id="KW-1003">Cell membrane</keyword>
<dbReference type="EMBL" id="JADBEM010000001">
    <property type="protein sequence ID" value="MBE1605197.1"/>
    <property type="molecule type" value="Genomic_DNA"/>
</dbReference>
<dbReference type="GO" id="GO:0016020">
    <property type="term" value="C:membrane"/>
    <property type="evidence" value="ECO:0007669"/>
    <property type="project" value="InterPro"/>
</dbReference>
<keyword evidence="12" id="KW-1185">Reference proteome</keyword>
<keyword evidence="4" id="KW-0762">Sugar transport</keyword>
<evidence type="ECO:0000256" key="5">
    <source>
        <dbReference type="ARBA" id="ARBA00022692"/>
    </source>
</evidence>
<name>A0A927MRZ9_9ACTN</name>
<feature type="transmembrane region" description="Helical" evidence="10">
    <location>
        <begin position="72"/>
        <end position="95"/>
    </location>
</feature>
<feature type="region of interest" description="Disordered" evidence="9">
    <location>
        <begin position="317"/>
        <end position="373"/>
    </location>
</feature>
<comment type="caution">
    <text evidence="11">The sequence shown here is derived from an EMBL/GenBank/DDBJ whole genome shotgun (WGS) entry which is preliminary data.</text>
</comment>
<keyword evidence="7 10" id="KW-1133">Transmembrane helix</keyword>
<evidence type="ECO:0000256" key="8">
    <source>
        <dbReference type="ARBA" id="ARBA00023136"/>
    </source>
</evidence>
<comment type="similarity">
    <text evidence="1">Belongs to the KdgT transporter family.</text>
</comment>
<evidence type="ECO:0000256" key="9">
    <source>
        <dbReference type="SAM" id="MobiDB-lite"/>
    </source>
</evidence>
<feature type="transmembrane region" description="Helical" evidence="10">
    <location>
        <begin position="258"/>
        <end position="277"/>
    </location>
</feature>
<keyword evidence="5 10" id="KW-0812">Transmembrane</keyword>
<evidence type="ECO:0000256" key="1">
    <source>
        <dbReference type="ARBA" id="ARBA00006430"/>
    </source>
</evidence>
<dbReference type="RefSeq" id="WP_192749573.1">
    <property type="nucleotide sequence ID" value="NZ_BAABJL010000133.1"/>
</dbReference>
<evidence type="ECO:0000256" key="4">
    <source>
        <dbReference type="ARBA" id="ARBA00022597"/>
    </source>
</evidence>
<keyword evidence="6" id="KW-0769">Symport</keyword>
<evidence type="ECO:0000256" key="10">
    <source>
        <dbReference type="SAM" id="Phobius"/>
    </source>
</evidence>
<feature type="transmembrane region" description="Helical" evidence="10">
    <location>
        <begin position="37"/>
        <end position="60"/>
    </location>
</feature>
<feature type="transmembrane region" description="Helical" evidence="10">
    <location>
        <begin position="196"/>
        <end position="216"/>
    </location>
</feature>
<dbReference type="InterPro" id="IPR004684">
    <property type="entry name" value="2keto-3dGluconate_permease"/>
</dbReference>
<evidence type="ECO:0000256" key="7">
    <source>
        <dbReference type="ARBA" id="ARBA00022989"/>
    </source>
</evidence>
<dbReference type="AlphaFoldDB" id="A0A927MRZ9"/>
<proteinExistence type="inferred from homology"/>
<evidence type="ECO:0000313" key="12">
    <source>
        <dbReference type="Proteomes" id="UP000638648"/>
    </source>
</evidence>
<dbReference type="Pfam" id="PF03812">
    <property type="entry name" value="KdgT"/>
    <property type="match status" value="1"/>
</dbReference>
<feature type="transmembrane region" description="Helical" evidence="10">
    <location>
        <begin position="222"/>
        <end position="246"/>
    </location>
</feature>
<gene>
    <name evidence="11" type="ORF">HEB94_002045</name>
</gene>
<evidence type="ECO:0000313" key="11">
    <source>
        <dbReference type="EMBL" id="MBE1605197.1"/>
    </source>
</evidence>
<reference evidence="11" key="1">
    <citation type="submission" date="2020-10" db="EMBL/GenBank/DDBJ databases">
        <title>Sequencing the genomes of 1000 actinobacteria strains.</title>
        <authorList>
            <person name="Klenk H.-P."/>
        </authorList>
    </citation>
    <scope>NUCLEOTIDE SEQUENCE</scope>
    <source>
        <strain evidence="11">DSM 45354</strain>
    </source>
</reference>
<organism evidence="11 12">
    <name type="scientific">Actinopolymorpha pittospori</name>
    <dbReference type="NCBI Taxonomy" id="648752"/>
    <lineage>
        <taxon>Bacteria</taxon>
        <taxon>Bacillati</taxon>
        <taxon>Actinomycetota</taxon>
        <taxon>Actinomycetes</taxon>
        <taxon>Propionibacteriales</taxon>
        <taxon>Actinopolymorphaceae</taxon>
        <taxon>Actinopolymorpha</taxon>
    </lineage>
</organism>
<dbReference type="Proteomes" id="UP000638648">
    <property type="component" value="Unassembled WGS sequence"/>
</dbReference>
<feature type="compositionally biased region" description="Low complexity" evidence="9">
    <location>
        <begin position="323"/>
        <end position="336"/>
    </location>
</feature>
<feature type="transmembrane region" description="Helical" evidence="10">
    <location>
        <begin position="101"/>
        <end position="120"/>
    </location>
</feature>
<keyword evidence="2" id="KW-0813">Transport</keyword>
<accession>A0A927MRZ9</accession>
<dbReference type="GO" id="GO:0015649">
    <property type="term" value="F:2-keto-3-deoxygluconate:proton symporter activity"/>
    <property type="evidence" value="ECO:0007669"/>
    <property type="project" value="InterPro"/>
</dbReference>
<evidence type="ECO:0000256" key="3">
    <source>
        <dbReference type="ARBA" id="ARBA00022475"/>
    </source>
</evidence>
<sequence>MHLPLKRAIERVPGGMMIVPLFVGAIIATIWPGAGDYFGSFTGALFTGSLPILAVFYVCMGSTIELRSTPYILRKGGALFVAKVATAVVLGLVFGRLLGELPISGGLFAGLSTLAIVAAVNDTNGGLYMALMGQFGKSRDVAAYSIMSIESGPFLTMVTLGVAGLSAFPWQTLVGAILPLAVGIALGNLDPDMRKFLGRAVPVMIPFFAFALGAGINLTTVWHAGLLGLLIGVGVVAVSGTVLILADKVTHGNGVAGIAAASTAGNAAAVPAIVASANPAYAAAAKPATVLVAASVVVTAILTPLVTAWWAGRFGHSGGSEGSGSPDGHSSPDGASTPRPATDQAAASAGGGSSTKHQNPADPTGSTYPTSGA</sequence>
<feature type="transmembrane region" description="Helical" evidence="10">
    <location>
        <begin position="168"/>
        <end position="189"/>
    </location>
</feature>
<keyword evidence="8 10" id="KW-0472">Membrane</keyword>
<feature type="compositionally biased region" description="Polar residues" evidence="9">
    <location>
        <begin position="364"/>
        <end position="373"/>
    </location>
</feature>
<feature type="transmembrane region" description="Helical" evidence="10">
    <location>
        <begin position="12"/>
        <end position="31"/>
    </location>
</feature>
<feature type="transmembrane region" description="Helical" evidence="10">
    <location>
        <begin position="141"/>
        <end position="162"/>
    </location>
</feature>
<evidence type="ECO:0000256" key="2">
    <source>
        <dbReference type="ARBA" id="ARBA00022448"/>
    </source>
</evidence>